<evidence type="ECO:0000256" key="2">
    <source>
        <dbReference type="SAM" id="Phobius"/>
    </source>
</evidence>
<feature type="compositionally biased region" description="Polar residues" evidence="1">
    <location>
        <begin position="1"/>
        <end position="30"/>
    </location>
</feature>
<feature type="transmembrane region" description="Helical" evidence="2">
    <location>
        <begin position="43"/>
        <end position="64"/>
    </location>
</feature>
<keyword evidence="2" id="KW-0812">Transmembrane</keyword>
<keyword evidence="2" id="KW-0472">Membrane</keyword>
<sequence length="127" mass="13396">MQSQPEKNAFSAQMENNTGSSELEKNTSSQLEKKTSLFDLDKPIVRTVGVGLFFIATVAVFFTVTRGSDFCIFTIGSCTDGRHTGLLEPIAVGAGLTAAVGLTVLELPATVAVGVGLAIWLIVNSLF</sequence>
<reference evidence="3" key="1">
    <citation type="submission" date="2018-12" db="EMBL/GenBank/DDBJ databases">
        <authorList>
            <person name="Will S."/>
            <person name="Neumann-Schaal M."/>
            <person name="Henke P."/>
        </authorList>
    </citation>
    <scope>NUCLEOTIDE SEQUENCE</scope>
    <source>
        <strain evidence="3">PCC 7102</strain>
    </source>
</reference>
<evidence type="ECO:0000313" key="3">
    <source>
        <dbReference type="EMBL" id="RUS92889.1"/>
    </source>
</evidence>
<accession>A0A3S1BPS8</accession>
<dbReference type="RefSeq" id="WP_127087676.1">
    <property type="nucleotide sequence ID" value="NZ_RSCL01000066.1"/>
</dbReference>
<comment type="caution">
    <text evidence="3">The sequence shown here is derived from an EMBL/GenBank/DDBJ whole genome shotgun (WGS) entry which is preliminary data.</text>
</comment>
<protein>
    <submittedName>
        <fullName evidence="3">Uncharacterized protein</fullName>
    </submittedName>
</protein>
<dbReference type="AlphaFoldDB" id="A0A3S1BPS8"/>
<dbReference type="Proteomes" id="UP000271624">
    <property type="component" value="Unassembled WGS sequence"/>
</dbReference>
<reference evidence="3" key="2">
    <citation type="journal article" date="2019" name="Genome Biol. Evol.">
        <title>Day and night: Metabolic profiles and evolutionary relationships of six axenic non-marine cyanobacteria.</title>
        <authorList>
            <person name="Will S.E."/>
            <person name="Henke P."/>
            <person name="Boedeker C."/>
            <person name="Huang S."/>
            <person name="Brinkmann H."/>
            <person name="Rohde M."/>
            <person name="Jarek M."/>
            <person name="Friedl T."/>
            <person name="Seufert S."/>
            <person name="Schumacher M."/>
            <person name="Overmann J."/>
            <person name="Neumann-Schaal M."/>
            <person name="Petersen J."/>
        </authorList>
    </citation>
    <scope>NUCLEOTIDE SEQUENCE [LARGE SCALE GENOMIC DNA]</scope>
    <source>
        <strain evidence="3">PCC 7102</strain>
    </source>
</reference>
<feature type="region of interest" description="Disordered" evidence="1">
    <location>
        <begin position="1"/>
        <end position="31"/>
    </location>
</feature>
<keyword evidence="2" id="KW-1133">Transmembrane helix</keyword>
<organism evidence="3 4">
    <name type="scientific">Dulcicalothrix desertica PCC 7102</name>
    <dbReference type="NCBI Taxonomy" id="232991"/>
    <lineage>
        <taxon>Bacteria</taxon>
        <taxon>Bacillati</taxon>
        <taxon>Cyanobacteriota</taxon>
        <taxon>Cyanophyceae</taxon>
        <taxon>Nostocales</taxon>
        <taxon>Calotrichaceae</taxon>
        <taxon>Dulcicalothrix</taxon>
    </lineage>
</organism>
<dbReference type="OrthoDB" id="9929945at2"/>
<name>A0A3S1BPS8_9CYAN</name>
<proteinExistence type="predicted"/>
<feature type="transmembrane region" description="Helical" evidence="2">
    <location>
        <begin position="90"/>
        <end position="123"/>
    </location>
</feature>
<keyword evidence="4" id="KW-1185">Reference proteome</keyword>
<gene>
    <name evidence="3" type="ORF">DSM106972_097840</name>
</gene>
<evidence type="ECO:0000313" key="4">
    <source>
        <dbReference type="Proteomes" id="UP000271624"/>
    </source>
</evidence>
<dbReference type="EMBL" id="RSCL01000066">
    <property type="protein sequence ID" value="RUS92889.1"/>
    <property type="molecule type" value="Genomic_DNA"/>
</dbReference>
<evidence type="ECO:0000256" key="1">
    <source>
        <dbReference type="SAM" id="MobiDB-lite"/>
    </source>
</evidence>